<keyword evidence="2 10" id="KW-0479">Metal-binding</keyword>
<dbReference type="STRING" id="48709.A0A1D2NB86"/>
<dbReference type="Pfam" id="PF01400">
    <property type="entry name" value="Astacin"/>
    <property type="match status" value="1"/>
</dbReference>
<keyword evidence="8" id="KW-1015">Disulfide bond</keyword>
<dbReference type="InterPro" id="IPR006026">
    <property type="entry name" value="Peptidase_Metallo"/>
</dbReference>
<comment type="cofactor">
    <cofactor evidence="10 11">
        <name>Zn(2+)</name>
        <dbReference type="ChEBI" id="CHEBI:29105"/>
    </cofactor>
    <text evidence="10 11">Binds 1 zinc ion per subunit.</text>
</comment>
<keyword evidence="15" id="KW-1185">Reference proteome</keyword>
<dbReference type="InterPro" id="IPR034035">
    <property type="entry name" value="Astacin-like_dom"/>
</dbReference>
<keyword evidence="4 10" id="KW-0378">Hydrolase</keyword>
<dbReference type="GO" id="GO:0008270">
    <property type="term" value="F:zinc ion binding"/>
    <property type="evidence" value="ECO:0007669"/>
    <property type="project" value="UniProtKB-UniRule"/>
</dbReference>
<dbReference type="Gene3D" id="3.40.390.10">
    <property type="entry name" value="Collagenase (Catalytic Domain)"/>
    <property type="match status" value="1"/>
</dbReference>
<dbReference type="PRINTS" id="PR00480">
    <property type="entry name" value="ASTACIN"/>
</dbReference>
<keyword evidence="7" id="KW-0865">Zymogen</keyword>
<organism evidence="14 15">
    <name type="scientific">Orchesella cincta</name>
    <name type="common">Springtail</name>
    <name type="synonym">Podura cincta</name>
    <dbReference type="NCBI Taxonomy" id="48709"/>
    <lineage>
        <taxon>Eukaryota</taxon>
        <taxon>Metazoa</taxon>
        <taxon>Ecdysozoa</taxon>
        <taxon>Arthropoda</taxon>
        <taxon>Hexapoda</taxon>
        <taxon>Collembola</taxon>
        <taxon>Entomobryomorpha</taxon>
        <taxon>Entomobryoidea</taxon>
        <taxon>Orchesellidae</taxon>
        <taxon>Orchesellinae</taxon>
        <taxon>Orchesella</taxon>
    </lineage>
</organism>
<feature type="binding site" evidence="10">
    <location>
        <position position="756"/>
    </location>
    <ligand>
        <name>Zn(2+)</name>
        <dbReference type="ChEBI" id="CHEBI:29105"/>
        <note>catalytic</note>
    </ligand>
</feature>
<evidence type="ECO:0000256" key="5">
    <source>
        <dbReference type="ARBA" id="ARBA00022833"/>
    </source>
</evidence>
<feature type="binding site" evidence="10">
    <location>
        <position position="750"/>
    </location>
    <ligand>
        <name>Zn(2+)</name>
        <dbReference type="ChEBI" id="CHEBI:29105"/>
        <note>catalytic</note>
    </ligand>
</feature>
<dbReference type="PROSITE" id="PS51864">
    <property type="entry name" value="ASTACIN"/>
    <property type="match status" value="1"/>
</dbReference>
<dbReference type="EC" id="3.4.24.-" evidence="11"/>
<comment type="caution">
    <text evidence="14">The sequence shown here is derived from an EMBL/GenBank/DDBJ whole genome shotgun (WGS) entry which is preliminary data.</text>
</comment>
<feature type="binding site" evidence="10">
    <location>
        <position position="746"/>
    </location>
    <ligand>
        <name>Zn(2+)</name>
        <dbReference type="ChEBI" id="CHEBI:29105"/>
        <note>catalytic</note>
    </ligand>
</feature>
<keyword evidence="6 10" id="KW-0482">Metalloprotease</keyword>
<keyword evidence="9" id="KW-0325">Glycoprotein</keyword>
<feature type="active site" evidence="10">
    <location>
        <position position="747"/>
    </location>
</feature>
<dbReference type="GO" id="GO:0006508">
    <property type="term" value="P:proteolysis"/>
    <property type="evidence" value="ECO:0007669"/>
    <property type="project" value="UniProtKB-KW"/>
</dbReference>
<dbReference type="SMART" id="SM00235">
    <property type="entry name" value="ZnMc"/>
    <property type="match status" value="1"/>
</dbReference>
<evidence type="ECO:0000256" key="1">
    <source>
        <dbReference type="ARBA" id="ARBA00022670"/>
    </source>
</evidence>
<dbReference type="GO" id="GO:0004222">
    <property type="term" value="F:metalloendopeptidase activity"/>
    <property type="evidence" value="ECO:0007669"/>
    <property type="project" value="UniProtKB-UniRule"/>
</dbReference>
<keyword evidence="12" id="KW-1133">Transmembrane helix</keyword>
<gene>
    <name evidence="14" type="ORF">Ocin01_04154</name>
</gene>
<feature type="transmembrane region" description="Helical" evidence="12">
    <location>
        <begin position="605"/>
        <end position="626"/>
    </location>
</feature>
<evidence type="ECO:0000256" key="4">
    <source>
        <dbReference type="ARBA" id="ARBA00022801"/>
    </source>
</evidence>
<keyword evidence="1 10" id="KW-0645">Protease</keyword>
<evidence type="ECO:0000256" key="10">
    <source>
        <dbReference type="PROSITE-ProRule" id="PRU01211"/>
    </source>
</evidence>
<evidence type="ECO:0000256" key="2">
    <source>
        <dbReference type="ARBA" id="ARBA00022723"/>
    </source>
</evidence>
<evidence type="ECO:0000256" key="3">
    <source>
        <dbReference type="ARBA" id="ARBA00022729"/>
    </source>
</evidence>
<dbReference type="PANTHER" id="PTHR10127:SF814">
    <property type="entry name" value="MEPRIN A SUBUNIT BETA"/>
    <property type="match status" value="1"/>
</dbReference>
<accession>A0A1D2NB86</accession>
<feature type="transmembrane region" description="Helical" evidence="12">
    <location>
        <begin position="553"/>
        <end position="577"/>
    </location>
</feature>
<feature type="domain" description="Peptidase M12A" evidence="13">
    <location>
        <begin position="656"/>
        <end position="850"/>
    </location>
</feature>
<evidence type="ECO:0000256" key="6">
    <source>
        <dbReference type="ARBA" id="ARBA00023049"/>
    </source>
</evidence>
<evidence type="ECO:0000256" key="7">
    <source>
        <dbReference type="ARBA" id="ARBA00023145"/>
    </source>
</evidence>
<keyword evidence="3" id="KW-0732">Signal</keyword>
<dbReference type="SUPFAM" id="SSF55486">
    <property type="entry name" value="Metalloproteases ('zincins'), catalytic domain"/>
    <property type="match status" value="1"/>
</dbReference>
<dbReference type="InterPro" id="IPR001506">
    <property type="entry name" value="Peptidase_M12A"/>
</dbReference>
<evidence type="ECO:0000313" key="15">
    <source>
        <dbReference type="Proteomes" id="UP000094527"/>
    </source>
</evidence>
<dbReference type="OrthoDB" id="291007at2759"/>
<keyword evidence="5 10" id="KW-0862">Zinc</keyword>
<name>A0A1D2NB86_ORCCI</name>
<evidence type="ECO:0000256" key="12">
    <source>
        <dbReference type="SAM" id="Phobius"/>
    </source>
</evidence>
<keyword evidence="12" id="KW-0472">Membrane</keyword>
<evidence type="ECO:0000259" key="13">
    <source>
        <dbReference type="PROSITE" id="PS51864"/>
    </source>
</evidence>
<dbReference type="CDD" id="cd04280">
    <property type="entry name" value="ZnMc_astacin_like"/>
    <property type="match status" value="1"/>
</dbReference>
<dbReference type="Proteomes" id="UP000094527">
    <property type="component" value="Unassembled WGS sequence"/>
</dbReference>
<proteinExistence type="predicted"/>
<keyword evidence="12" id="KW-0812">Transmembrane</keyword>
<evidence type="ECO:0000256" key="8">
    <source>
        <dbReference type="ARBA" id="ARBA00023157"/>
    </source>
</evidence>
<evidence type="ECO:0000256" key="9">
    <source>
        <dbReference type="ARBA" id="ARBA00023180"/>
    </source>
</evidence>
<evidence type="ECO:0000313" key="14">
    <source>
        <dbReference type="EMBL" id="ODN02524.1"/>
    </source>
</evidence>
<protein>
    <recommendedName>
        <fullName evidence="11">Metalloendopeptidase</fullName>
        <ecNumber evidence="11">3.4.24.-</ecNumber>
    </recommendedName>
</protein>
<dbReference type="PANTHER" id="PTHR10127">
    <property type="entry name" value="DISCOIDIN, CUB, EGF, LAMININ , AND ZINC METALLOPROTEASE DOMAIN CONTAINING"/>
    <property type="match status" value="1"/>
</dbReference>
<dbReference type="AlphaFoldDB" id="A0A1D2NB86"/>
<reference evidence="14 15" key="1">
    <citation type="journal article" date="2016" name="Genome Biol. Evol.">
        <title>Gene Family Evolution Reflects Adaptation to Soil Environmental Stressors in the Genome of the Collembolan Orchesella cincta.</title>
        <authorList>
            <person name="Faddeeva-Vakhrusheva A."/>
            <person name="Derks M.F."/>
            <person name="Anvar S.Y."/>
            <person name="Agamennone V."/>
            <person name="Suring W."/>
            <person name="Smit S."/>
            <person name="van Straalen N.M."/>
            <person name="Roelofs D."/>
        </authorList>
    </citation>
    <scope>NUCLEOTIDE SEQUENCE [LARGE SCALE GENOMIC DNA]</scope>
    <source>
        <tissue evidence="14">Mixed pool</tissue>
    </source>
</reference>
<sequence length="850" mass="97835">MNILSGCVIIAFLGEFHNSRSSEILLEDDCFINYVGEDKENFDILPSHQFLYPSNDKLKTWTVYNLQKSGYGTSDHTLFIVLLGAANGPDILEGFSEGFPSESLEIIPAFHAPLAFMREQGISLYCYKCPSTMGKFHSLLGNYSISEIRKSSNFWNTNKGYSSNVVVHVSENPEWEMADLTDPNCVVSSAMFYKTMEKCSYAEMLVLRMLTTSLNVTFGDFRPFSDEDDEEKQLDWHLNIKWNEAMRMSIRNMYAFTRGSHHVVRQSRIKLIYCSPRSEMENMTWNIYFSVFDLPTWMCLLLLMTTFCLRYRSVLHGLDLMWPFFGMHFWLKHPRSHLICYVIPVVFIYCIYDSVMSTDFIHLETPSSIPDLFSEGYKLWAENLGMTKGMFMQLKHSFKNRINEMTGGRSFEEIFYNWEDTPSSQSLLPTAPAAMVKEMALKKIMLSTGLMHVNPLTQLFSYVDRAIHVGEDELCGSLSLPEDFHFQDWNSFRIWGRLKTPAEMMFRKWLEMGFVNKFQKLLHFKKALVQPVRWSEALHSVTDESAFRMNSPLGIACLCQLIGSAAIFFVYLFYLGWGNRRKIEIRLRQILLRSRKAVNLFRPPLAILVTMLNLSILSKFLIILLIQSARCQNPEEGGEYFEGDISGSLPPISTRSGIVNLRYRWPQRTVPYDFEPSYPQDLRTMFNAATAHISSLTCIRFTPRTTEKDYVYVSSGNGCYSNVGKVGGKQIVSLPRACRNLGTFVHELIHALGFHHEQSRTDRDQFVKIKWENIERGKQNNFDKYAASVISPFGVTYDYSSVMHYSRLAFSKNRRDPTIEAISAAATAEIGQRRGMSSGDVSKIKQMYCQ</sequence>
<comment type="caution">
    <text evidence="10">Lacks conserved residue(s) required for the propagation of feature annotation.</text>
</comment>
<dbReference type="EMBL" id="LJIJ01000108">
    <property type="protein sequence ID" value="ODN02524.1"/>
    <property type="molecule type" value="Genomic_DNA"/>
</dbReference>
<dbReference type="FunFam" id="3.40.390.10:FF:000015">
    <property type="entry name" value="Meprin A subunit"/>
    <property type="match status" value="1"/>
</dbReference>
<dbReference type="InterPro" id="IPR024079">
    <property type="entry name" value="MetalloPept_cat_dom_sf"/>
</dbReference>
<evidence type="ECO:0000256" key="11">
    <source>
        <dbReference type="RuleBase" id="RU361183"/>
    </source>
</evidence>